<dbReference type="Proteomes" id="UP000036947">
    <property type="component" value="Unassembled WGS sequence"/>
</dbReference>
<reference evidence="1 2" key="1">
    <citation type="journal article" date="2015" name="BMC Genomics">
        <title>The genome of the truffle-parasite Tolypocladium ophioglossoides and the evolution of antifungal peptaibiotics.</title>
        <authorList>
            <person name="Quandt C.A."/>
            <person name="Bushley K.E."/>
            <person name="Spatafora J.W."/>
        </authorList>
    </citation>
    <scope>NUCLEOTIDE SEQUENCE [LARGE SCALE GENOMIC DNA]</scope>
    <source>
        <strain evidence="1 2">CBS 100239</strain>
    </source>
</reference>
<keyword evidence="2" id="KW-1185">Reference proteome</keyword>
<evidence type="ECO:0000313" key="2">
    <source>
        <dbReference type="Proteomes" id="UP000036947"/>
    </source>
</evidence>
<protein>
    <submittedName>
        <fullName evidence="1">Uncharacterized protein</fullName>
    </submittedName>
</protein>
<evidence type="ECO:0000313" key="1">
    <source>
        <dbReference type="EMBL" id="KND89623.1"/>
    </source>
</evidence>
<comment type="caution">
    <text evidence="1">The sequence shown here is derived from an EMBL/GenBank/DDBJ whole genome shotgun (WGS) entry which is preliminary data.</text>
</comment>
<gene>
    <name evidence="1" type="ORF">TOPH_05717</name>
</gene>
<dbReference type="EMBL" id="LFRF01000017">
    <property type="protein sequence ID" value="KND89623.1"/>
    <property type="molecule type" value="Genomic_DNA"/>
</dbReference>
<organism evidence="1 2">
    <name type="scientific">Tolypocladium ophioglossoides (strain CBS 100239)</name>
    <name type="common">Snaketongue truffleclub</name>
    <name type="synonym">Elaphocordyceps ophioglossoides</name>
    <dbReference type="NCBI Taxonomy" id="1163406"/>
    <lineage>
        <taxon>Eukaryota</taxon>
        <taxon>Fungi</taxon>
        <taxon>Dikarya</taxon>
        <taxon>Ascomycota</taxon>
        <taxon>Pezizomycotina</taxon>
        <taxon>Sordariomycetes</taxon>
        <taxon>Hypocreomycetidae</taxon>
        <taxon>Hypocreales</taxon>
        <taxon>Ophiocordycipitaceae</taxon>
        <taxon>Tolypocladium</taxon>
    </lineage>
</organism>
<dbReference type="AlphaFoldDB" id="A0A0L0N674"/>
<proteinExistence type="predicted"/>
<accession>A0A0L0N674</accession>
<name>A0A0L0N674_TOLOC</name>
<sequence>MSDTKMSHDSTTTLDAIQAANADTLSIDVHSELVPLVDVHNLLKYSWFSQNCCKPCSAPMTTYAASRRR</sequence>